<organism evidence="9 10">
    <name type="scientific">Aspergillus udagawae</name>
    <dbReference type="NCBI Taxonomy" id="91492"/>
    <lineage>
        <taxon>Eukaryota</taxon>
        <taxon>Fungi</taxon>
        <taxon>Dikarya</taxon>
        <taxon>Ascomycota</taxon>
        <taxon>Pezizomycotina</taxon>
        <taxon>Eurotiomycetes</taxon>
        <taxon>Eurotiomycetidae</taxon>
        <taxon>Eurotiales</taxon>
        <taxon>Aspergillaceae</taxon>
        <taxon>Aspergillus</taxon>
        <taxon>Aspergillus subgen. Fumigati</taxon>
    </lineage>
</organism>
<keyword evidence="5 7" id="KW-0472">Membrane</keyword>
<proteinExistence type="predicted"/>
<dbReference type="Proteomes" id="UP000465221">
    <property type="component" value="Unassembled WGS sequence"/>
</dbReference>
<dbReference type="GO" id="GO:0022857">
    <property type="term" value="F:transmembrane transporter activity"/>
    <property type="evidence" value="ECO:0007669"/>
    <property type="project" value="InterPro"/>
</dbReference>
<dbReference type="InterPro" id="IPR020846">
    <property type="entry name" value="MFS_dom"/>
</dbReference>
<evidence type="ECO:0000313" key="10">
    <source>
        <dbReference type="Proteomes" id="UP000465221"/>
    </source>
</evidence>
<keyword evidence="2" id="KW-0813">Transport</keyword>
<dbReference type="PANTHER" id="PTHR23506">
    <property type="entry name" value="GH10249P"/>
    <property type="match status" value="1"/>
</dbReference>
<comment type="caution">
    <text evidence="9">The sequence shown here is derived from an EMBL/GenBank/DDBJ whole genome shotgun (WGS) entry which is preliminary data.</text>
</comment>
<dbReference type="Gene3D" id="1.20.1250.20">
    <property type="entry name" value="MFS general substrate transporter like domains"/>
    <property type="match status" value="2"/>
</dbReference>
<evidence type="ECO:0000256" key="6">
    <source>
        <dbReference type="SAM" id="MobiDB-lite"/>
    </source>
</evidence>
<feature type="region of interest" description="Disordered" evidence="6">
    <location>
        <begin position="492"/>
        <end position="513"/>
    </location>
</feature>
<dbReference type="Pfam" id="PF07690">
    <property type="entry name" value="MFS_1"/>
    <property type="match status" value="2"/>
</dbReference>
<feature type="transmembrane region" description="Helical" evidence="7">
    <location>
        <begin position="20"/>
        <end position="42"/>
    </location>
</feature>
<feature type="region of interest" description="Disordered" evidence="6">
    <location>
        <begin position="231"/>
        <end position="260"/>
    </location>
</feature>
<feature type="domain" description="Major facilitator superfamily (MFS) profile" evidence="8">
    <location>
        <begin position="23"/>
        <end position="490"/>
    </location>
</feature>
<evidence type="ECO:0000256" key="2">
    <source>
        <dbReference type="ARBA" id="ARBA00022448"/>
    </source>
</evidence>
<feature type="transmembrane region" description="Helical" evidence="7">
    <location>
        <begin position="281"/>
        <end position="304"/>
    </location>
</feature>
<sequence length="513" mass="54861">MLPNADSTRLSPSWRSSRWFILTVVSVSYMTIVPIMPSALVARAGVLPQDSMYSSLLQKVSSIGKEKITDTSFQWLEVYWTSIMLVAETAAAFFTCPVFGYWVDRTGRRKVPFLAGLVLLAASMCLFTVARSVATYIIARLLQGASAAMVEVAGLALLKDVVGKQGLGEALGYMGTGSMVGLMAGPPLGGLLNKVGGYHAVCVLGFAIVALDAALRLAVLEKGEVERGNNSARYSAIPSTDPEDHDAASGGNTTHPPSGLNAQRGVAFASLKLLKQPRVAITLWALVVDGIIIGAFDAVLTGLKQTRWISDQKHQTVPSFVEKLFGWDSFAAGLIFLVMATPSLLEPLFGRLCDRFGVRIMAIIGYSLLTPSLVCLYFVSHDSVSQKILFCVLVAFCGISPDLGHPGLYVESQMVIEEMEQQSPGIFGEKGAVAQAFGLQTMANYAGLAIGPILGEALFDNYGWKSMALALGALSAATVVPSFWLSNRTYGHETEETEEEHLTVAAPAPYGTL</sequence>
<evidence type="ECO:0000256" key="7">
    <source>
        <dbReference type="SAM" id="Phobius"/>
    </source>
</evidence>
<dbReference type="AlphaFoldDB" id="A0A8H3XP02"/>
<feature type="transmembrane region" description="Helical" evidence="7">
    <location>
        <begin position="357"/>
        <end position="379"/>
    </location>
</feature>
<keyword evidence="3 7" id="KW-0812">Transmembrane</keyword>
<dbReference type="InterPro" id="IPR011701">
    <property type="entry name" value="MFS"/>
</dbReference>
<protein>
    <submittedName>
        <fullName evidence="9">Uncharacterized MFS-type transporter C18.02</fullName>
    </submittedName>
</protein>
<keyword evidence="4 7" id="KW-1133">Transmembrane helix</keyword>
<name>A0A8H3XP02_9EURO</name>
<evidence type="ECO:0000259" key="8">
    <source>
        <dbReference type="PROSITE" id="PS50850"/>
    </source>
</evidence>
<gene>
    <name evidence="9" type="ORF">IFM46972_10341</name>
</gene>
<accession>A0A8H3XP02</accession>
<evidence type="ECO:0000256" key="4">
    <source>
        <dbReference type="ARBA" id="ARBA00022989"/>
    </source>
</evidence>
<dbReference type="GO" id="GO:0016020">
    <property type="term" value="C:membrane"/>
    <property type="evidence" value="ECO:0007669"/>
    <property type="project" value="UniProtKB-SubCell"/>
</dbReference>
<feature type="transmembrane region" description="Helical" evidence="7">
    <location>
        <begin position="111"/>
        <end position="130"/>
    </location>
</feature>
<feature type="transmembrane region" description="Helical" evidence="7">
    <location>
        <begin position="170"/>
        <end position="192"/>
    </location>
</feature>
<evidence type="ECO:0000256" key="5">
    <source>
        <dbReference type="ARBA" id="ARBA00023136"/>
    </source>
</evidence>
<evidence type="ECO:0000313" key="9">
    <source>
        <dbReference type="EMBL" id="GFF55749.1"/>
    </source>
</evidence>
<dbReference type="PROSITE" id="PS50850">
    <property type="entry name" value="MFS"/>
    <property type="match status" value="1"/>
</dbReference>
<dbReference type="SUPFAM" id="SSF103473">
    <property type="entry name" value="MFS general substrate transporter"/>
    <property type="match status" value="1"/>
</dbReference>
<reference evidence="9 10" key="1">
    <citation type="submission" date="2020-01" db="EMBL/GenBank/DDBJ databases">
        <title>Draft genome sequence of Aspergillus udagawae IFM 46972.</title>
        <authorList>
            <person name="Takahashi H."/>
            <person name="Yaguchi T."/>
        </authorList>
    </citation>
    <scope>NUCLEOTIDE SEQUENCE [LARGE SCALE GENOMIC DNA]</scope>
    <source>
        <strain evidence="9 10">IFM 46972</strain>
    </source>
</reference>
<dbReference type="CDD" id="cd17325">
    <property type="entry name" value="MFS_MdtG_SLC18_like"/>
    <property type="match status" value="1"/>
</dbReference>
<dbReference type="InterPro" id="IPR050930">
    <property type="entry name" value="MFS_Vesicular_Transporter"/>
</dbReference>
<feature type="transmembrane region" description="Helical" evidence="7">
    <location>
        <begin position="78"/>
        <end position="99"/>
    </location>
</feature>
<evidence type="ECO:0000256" key="3">
    <source>
        <dbReference type="ARBA" id="ARBA00022692"/>
    </source>
</evidence>
<dbReference type="PANTHER" id="PTHR23506:SF29">
    <property type="entry name" value="TRANSPORTER, PUTATIVE (AFU_ORTHOLOGUE AFUA_2G10530)-RELATED"/>
    <property type="match status" value="1"/>
</dbReference>
<dbReference type="InterPro" id="IPR036259">
    <property type="entry name" value="MFS_trans_sf"/>
</dbReference>
<evidence type="ECO:0000256" key="1">
    <source>
        <dbReference type="ARBA" id="ARBA00004141"/>
    </source>
</evidence>
<feature type="transmembrane region" description="Helical" evidence="7">
    <location>
        <begin position="198"/>
        <end position="219"/>
    </location>
</feature>
<feature type="transmembrane region" description="Helical" evidence="7">
    <location>
        <begin position="324"/>
        <end position="345"/>
    </location>
</feature>
<comment type="subcellular location">
    <subcellularLocation>
        <location evidence="1">Membrane</location>
        <topology evidence="1">Multi-pass membrane protein</topology>
    </subcellularLocation>
</comment>
<dbReference type="EMBL" id="BLKC01000128">
    <property type="protein sequence ID" value="GFF55749.1"/>
    <property type="molecule type" value="Genomic_DNA"/>
</dbReference>